<dbReference type="InterPro" id="IPR001952">
    <property type="entry name" value="Alkaline_phosphatase"/>
</dbReference>
<comment type="cofactor">
    <cofactor evidence="9">
        <name>Zn(2+)</name>
        <dbReference type="ChEBI" id="CHEBI:29105"/>
    </cofactor>
    <text evidence="9">Binds 2 Zn(2+) ions.</text>
</comment>
<keyword evidence="14" id="KW-1185">Reference proteome</keyword>
<keyword evidence="12" id="KW-1133">Transmembrane helix</keyword>
<keyword evidence="12" id="KW-0812">Transmembrane</keyword>
<feature type="binding site" evidence="9">
    <location>
        <position position="311"/>
    </location>
    <ligand>
        <name>Zn(2+)</name>
        <dbReference type="ChEBI" id="CHEBI:29105"/>
        <label>2</label>
    </ligand>
</feature>
<comment type="cofactor">
    <cofactor evidence="9">
        <name>Mg(2+)</name>
        <dbReference type="ChEBI" id="CHEBI:18420"/>
    </cofactor>
    <text evidence="9">Binds 1 Mg(2+) ion.</text>
</comment>
<accession>A0AAV5RE65</accession>
<feature type="binding site" evidence="9">
    <location>
        <position position="164"/>
    </location>
    <ligand>
        <name>Mg(2+)</name>
        <dbReference type="ChEBI" id="CHEBI:18420"/>
    </ligand>
</feature>
<dbReference type="Gene3D" id="1.10.60.40">
    <property type="match status" value="1"/>
</dbReference>
<feature type="binding site" evidence="9">
    <location>
        <position position="162"/>
    </location>
    <ligand>
        <name>Mg(2+)</name>
        <dbReference type="ChEBI" id="CHEBI:18420"/>
    </ligand>
</feature>
<dbReference type="AlphaFoldDB" id="A0AAV5RE65"/>
<evidence type="ECO:0000256" key="1">
    <source>
        <dbReference type="ARBA" id="ARBA00005984"/>
    </source>
</evidence>
<evidence type="ECO:0000256" key="2">
    <source>
        <dbReference type="ARBA" id="ARBA00012647"/>
    </source>
</evidence>
<evidence type="ECO:0000313" key="14">
    <source>
        <dbReference type="Proteomes" id="UP001362899"/>
    </source>
</evidence>
<dbReference type="Proteomes" id="UP001362899">
    <property type="component" value="Unassembled WGS sequence"/>
</dbReference>
<keyword evidence="4 9" id="KW-0479">Metal-binding</keyword>
<evidence type="ECO:0000256" key="4">
    <source>
        <dbReference type="ARBA" id="ARBA00022723"/>
    </source>
</evidence>
<evidence type="ECO:0000256" key="6">
    <source>
        <dbReference type="ARBA" id="ARBA00022833"/>
    </source>
</evidence>
<dbReference type="GO" id="GO:0019637">
    <property type="term" value="P:organophosphate metabolic process"/>
    <property type="evidence" value="ECO:0007669"/>
    <property type="project" value="UniProtKB-ARBA"/>
</dbReference>
<dbReference type="GO" id="GO:0046872">
    <property type="term" value="F:metal ion binding"/>
    <property type="evidence" value="ECO:0007669"/>
    <property type="project" value="UniProtKB-KW"/>
</dbReference>
<dbReference type="InterPro" id="IPR018299">
    <property type="entry name" value="Alkaline_phosphatase_AS"/>
</dbReference>
<organism evidence="13 14">
    <name type="scientific">Starmerella bacillaris</name>
    <name type="common">Yeast</name>
    <name type="synonym">Candida zemplinina</name>
    <dbReference type="NCBI Taxonomy" id="1247836"/>
    <lineage>
        <taxon>Eukaryota</taxon>
        <taxon>Fungi</taxon>
        <taxon>Dikarya</taxon>
        <taxon>Ascomycota</taxon>
        <taxon>Saccharomycotina</taxon>
        <taxon>Dipodascomycetes</taxon>
        <taxon>Dipodascales</taxon>
        <taxon>Trichomonascaceae</taxon>
        <taxon>Starmerella</taxon>
    </lineage>
</organism>
<dbReference type="EMBL" id="BTGC01000001">
    <property type="protein sequence ID" value="GMM49517.1"/>
    <property type="molecule type" value="Genomic_DNA"/>
</dbReference>
<comment type="caution">
    <text evidence="13">The sequence shown here is derived from an EMBL/GenBank/DDBJ whole genome shotgun (WGS) entry which is preliminary data.</text>
</comment>
<name>A0AAV5RE65_STABA</name>
<evidence type="ECO:0000256" key="5">
    <source>
        <dbReference type="ARBA" id="ARBA00022801"/>
    </source>
</evidence>
<dbReference type="SMART" id="SM00098">
    <property type="entry name" value="alkPPc"/>
    <property type="match status" value="1"/>
</dbReference>
<dbReference type="GO" id="GO:0000329">
    <property type="term" value="C:fungal-type vacuole membrane"/>
    <property type="evidence" value="ECO:0007669"/>
    <property type="project" value="TreeGrafter"/>
</dbReference>
<dbReference type="EC" id="3.1.3.1" evidence="2 11"/>
<comment type="similarity">
    <text evidence="1 10">Belongs to the alkaline phosphatase family.</text>
</comment>
<sequence>MSESLNPAQIQRPHSRLYKLLLAWAVLATFLSASAFYFAISGKLSEVPTSDIPKKRNVIFMVSDGMGPASVAMARNYFQYTQKDNLTNLFIDDYFIGNSRTRSNNSFVTDSAAGATAFSCGLKTYNGAIGVDPLGRPCASILEAAKLMGYHTGLVVTTRITDATPASFASHASFRSEEDFIAEQLINFEDAHPFGRTVDLIFGGGRCHFLPSSHPDSCRYDESDLISDAKSSGWKYIESNEEFKNLRLGKNVSLPLLGLFSPTDYPFTIDYHDTEFPRLNETALTAVRALSEATKDSENGFFILVEGSRIDHCGHNNDAGAQVHEVLAYNDAFEAMVKFANEETDVPTVVLSTSDHETGGLSLAKQISKAYPDYLWYPEVLNRAKHSIEYLSRALKAFDGSKKELNEFVDQDILGEKGLGFVDHTSEDIKDIAHHVLTSSNRLSVMQSLRAEVGWATHGHSGVDVNVYGSSNFPEILNPVVGANENIEIGHYLRDILGIDGQLLEELTRELRDKFGDQFPNV</sequence>
<keyword evidence="5 11" id="KW-0378">Hydrolase</keyword>
<proteinExistence type="inferred from homology"/>
<keyword evidence="12" id="KW-0472">Membrane</keyword>
<evidence type="ECO:0000256" key="9">
    <source>
        <dbReference type="PIRSR" id="PIRSR601952-2"/>
    </source>
</evidence>
<feature type="binding site" evidence="9">
    <location>
        <position position="356"/>
    </location>
    <ligand>
        <name>Zn(2+)</name>
        <dbReference type="ChEBI" id="CHEBI:29105"/>
        <label>2</label>
    </ligand>
</feature>
<evidence type="ECO:0000256" key="12">
    <source>
        <dbReference type="SAM" id="Phobius"/>
    </source>
</evidence>
<keyword evidence="3" id="KW-0597">Phosphoprotein</keyword>
<protein>
    <recommendedName>
        <fullName evidence="2 11">Alkaline phosphatase</fullName>
        <ecNumber evidence="2 11">3.1.3.1</ecNumber>
    </recommendedName>
</protein>
<dbReference type="PANTHER" id="PTHR11596:SF5">
    <property type="entry name" value="ALKALINE PHOSPHATASE"/>
    <property type="match status" value="1"/>
</dbReference>
<comment type="catalytic activity">
    <reaction evidence="11">
        <text>a phosphate monoester + H2O = an alcohol + phosphate</text>
        <dbReference type="Rhea" id="RHEA:15017"/>
        <dbReference type="ChEBI" id="CHEBI:15377"/>
        <dbReference type="ChEBI" id="CHEBI:30879"/>
        <dbReference type="ChEBI" id="CHEBI:43474"/>
        <dbReference type="ChEBI" id="CHEBI:67140"/>
        <dbReference type="EC" id="3.1.3.1"/>
    </reaction>
</comment>
<evidence type="ECO:0000256" key="10">
    <source>
        <dbReference type="RuleBase" id="RU003946"/>
    </source>
</evidence>
<keyword evidence="6 9" id="KW-0862">Zinc</keyword>
<dbReference type="PRINTS" id="PR00113">
    <property type="entry name" value="ALKPHPHTASE"/>
</dbReference>
<dbReference type="InterPro" id="IPR017850">
    <property type="entry name" value="Alkaline_phosphatase_core_sf"/>
</dbReference>
<dbReference type="PANTHER" id="PTHR11596">
    <property type="entry name" value="ALKALINE PHOSPHATASE"/>
    <property type="match status" value="1"/>
</dbReference>
<keyword evidence="7 9" id="KW-0460">Magnesium</keyword>
<evidence type="ECO:0000313" key="13">
    <source>
        <dbReference type="EMBL" id="GMM49517.1"/>
    </source>
</evidence>
<dbReference type="Pfam" id="PF00245">
    <property type="entry name" value="Alk_phosphatase"/>
    <property type="match status" value="1"/>
</dbReference>
<evidence type="ECO:0000256" key="11">
    <source>
        <dbReference type="RuleBase" id="RU003947"/>
    </source>
</evidence>
<dbReference type="CDD" id="cd16012">
    <property type="entry name" value="ALP"/>
    <property type="match status" value="1"/>
</dbReference>
<feature type="binding site" evidence="9">
    <location>
        <position position="355"/>
    </location>
    <ligand>
        <name>Zn(2+)</name>
        <dbReference type="ChEBI" id="CHEBI:29105"/>
        <label>2</label>
    </ligand>
</feature>
<feature type="active site" description="Phosphoserine intermediate" evidence="8">
    <location>
        <position position="111"/>
    </location>
</feature>
<gene>
    <name evidence="13" type="ORF">DASB73_004750</name>
</gene>
<evidence type="ECO:0000256" key="3">
    <source>
        <dbReference type="ARBA" id="ARBA00022553"/>
    </source>
</evidence>
<dbReference type="SUPFAM" id="SSF53649">
    <property type="entry name" value="Alkaline phosphatase-like"/>
    <property type="match status" value="1"/>
</dbReference>
<feature type="binding site" evidence="9">
    <location>
        <position position="306"/>
    </location>
    <ligand>
        <name>Mg(2+)</name>
        <dbReference type="ChEBI" id="CHEBI:18420"/>
    </ligand>
</feature>
<feature type="binding site" evidence="9">
    <location>
        <position position="460"/>
    </location>
    <ligand>
        <name>Zn(2+)</name>
        <dbReference type="ChEBI" id="CHEBI:29105"/>
        <label>2</label>
    </ligand>
</feature>
<feature type="binding site" evidence="9">
    <location>
        <position position="64"/>
    </location>
    <ligand>
        <name>Zn(2+)</name>
        <dbReference type="ChEBI" id="CHEBI:29105"/>
        <label>2</label>
    </ligand>
</feature>
<feature type="binding site" evidence="9">
    <location>
        <position position="64"/>
    </location>
    <ligand>
        <name>Mg(2+)</name>
        <dbReference type="ChEBI" id="CHEBI:18420"/>
    </ligand>
</feature>
<dbReference type="Gene3D" id="3.40.720.10">
    <property type="entry name" value="Alkaline Phosphatase, subunit A"/>
    <property type="match status" value="1"/>
</dbReference>
<dbReference type="GO" id="GO:0004035">
    <property type="term" value="F:alkaline phosphatase activity"/>
    <property type="evidence" value="ECO:0007669"/>
    <property type="project" value="UniProtKB-EC"/>
</dbReference>
<feature type="transmembrane region" description="Helical" evidence="12">
    <location>
        <begin position="21"/>
        <end position="40"/>
    </location>
</feature>
<evidence type="ECO:0000256" key="8">
    <source>
        <dbReference type="PIRSR" id="PIRSR601952-1"/>
    </source>
</evidence>
<reference evidence="13 14" key="1">
    <citation type="journal article" date="2023" name="Elife">
        <title>Identification of key yeast species and microbe-microbe interactions impacting larval growth of Drosophila in the wild.</title>
        <authorList>
            <person name="Mure A."/>
            <person name="Sugiura Y."/>
            <person name="Maeda R."/>
            <person name="Honda K."/>
            <person name="Sakurai N."/>
            <person name="Takahashi Y."/>
            <person name="Watada M."/>
            <person name="Katoh T."/>
            <person name="Gotoh A."/>
            <person name="Gotoh Y."/>
            <person name="Taniguchi I."/>
            <person name="Nakamura K."/>
            <person name="Hayashi T."/>
            <person name="Katayama T."/>
            <person name="Uemura T."/>
            <person name="Hattori Y."/>
        </authorList>
    </citation>
    <scope>NUCLEOTIDE SEQUENCE [LARGE SCALE GENOMIC DNA]</scope>
    <source>
        <strain evidence="13 14">SB-73</strain>
    </source>
</reference>
<dbReference type="PROSITE" id="PS00123">
    <property type="entry name" value="ALKALINE_PHOSPHATASE"/>
    <property type="match status" value="1"/>
</dbReference>
<evidence type="ECO:0000256" key="7">
    <source>
        <dbReference type="ARBA" id="ARBA00022842"/>
    </source>
</evidence>
<feature type="binding site" evidence="9">
    <location>
        <position position="315"/>
    </location>
    <ligand>
        <name>Zn(2+)</name>
        <dbReference type="ChEBI" id="CHEBI:29105"/>
        <label>2</label>
    </ligand>
</feature>